<dbReference type="EMBL" id="JAGXBY010000002">
    <property type="protein sequence ID" value="MBS3679749.1"/>
    <property type="molecule type" value="Genomic_DNA"/>
</dbReference>
<feature type="transmembrane region" description="Helical" evidence="6">
    <location>
        <begin position="602"/>
        <end position="622"/>
    </location>
</feature>
<evidence type="ECO:0000259" key="7">
    <source>
        <dbReference type="Pfam" id="PF02687"/>
    </source>
</evidence>
<evidence type="ECO:0000256" key="2">
    <source>
        <dbReference type="ARBA" id="ARBA00022475"/>
    </source>
</evidence>
<feature type="transmembrane region" description="Helical" evidence="6">
    <location>
        <begin position="672"/>
        <end position="698"/>
    </location>
</feature>
<gene>
    <name evidence="8" type="ORF">KGF86_05925</name>
</gene>
<sequence length="837" mass="95308">MKKVNLINKRFIFIIITVLIIIISTVSYTLSILSEANEQVKRDITNFSRGSYDILIRPGGKQTEVEKQLNIIEENYLGVGDGGITIEEWEEIKNHPQVEVAAPVASIGLFTARKRTWMIERENLQYYEVDYYTSDGVNSYKSKEDTFMYDFQGNFDSPRVQYPSSFEVGDNFFIEEIATFYFPTSYHQVVAVDAVEEEKLTHHDLGLLNKPVENIFGHYVDDQDLAIPILSLKDVPVPSTIKLTIDDLEEPTESEIMEWNSRFINENPIQGMIEQPDIYHRVVDEFISKKRLHNELVYTFKPEDGPSPFENLLLYVDENMKLAPDDGTGENMLGGAHQSLSQNIGYQLEPIQYELIDKKNLEVKQTGIDDVYHVPTYREIQEIEFFELDEISREPLNRDEAFEFYNVGFFSIQENTEDLASSPLGIYGREMPYLASNRDIKLHPSAVPGSFITTPAHGLISIDWAEKIKGNAPIDAIRVKIAELEGYDKSAAAIIRDVANEWENKGFTVDIVAGASLQDITVDVEGIGKVVQPFTTLGAADTVISSWNTLQIMLTVLYGIVAITFVGFTFFNLLSDRQKDEQLLAKLGWSEKVIGRIRYKEWIWMLGTPIFIVLIGFSLFGIRADNWLPFIFSIGVSCIFVVLLVIAEHSIKRKPRLIKRQGRNIAIQNIHFYQYSLVASCIQLFLSTILTCFLPFFLIQNVESTTQTRLGSYIHGEIEGLFIVIVVLLYILTVITVYQSLRRMWKKRKKEIQLFLFLGWGKSATRTYFVKEVFLWAGLTTAFGWVVSLFITWSMTDVSFDTVLLGIAGFLLVFAVALGCSMYSLHQVIEGGEKIAN</sequence>
<evidence type="ECO:0000313" key="8">
    <source>
        <dbReference type="EMBL" id="MBS3679749.1"/>
    </source>
</evidence>
<evidence type="ECO:0000256" key="4">
    <source>
        <dbReference type="ARBA" id="ARBA00022989"/>
    </source>
</evidence>
<proteinExistence type="predicted"/>
<evidence type="ECO:0000256" key="1">
    <source>
        <dbReference type="ARBA" id="ARBA00004651"/>
    </source>
</evidence>
<feature type="transmembrane region" description="Helical" evidence="6">
    <location>
        <begin position="803"/>
        <end position="825"/>
    </location>
</feature>
<feature type="transmembrane region" description="Helical" evidence="6">
    <location>
        <begin position="718"/>
        <end position="741"/>
    </location>
</feature>
<name>A0ABS5MBP6_9BACI</name>
<evidence type="ECO:0000256" key="6">
    <source>
        <dbReference type="SAM" id="Phobius"/>
    </source>
</evidence>
<feature type="transmembrane region" description="Helical" evidence="6">
    <location>
        <begin position="552"/>
        <end position="574"/>
    </location>
</feature>
<keyword evidence="4 6" id="KW-1133">Transmembrane helix</keyword>
<dbReference type="Proteomes" id="UP000681870">
    <property type="component" value="Unassembled WGS sequence"/>
</dbReference>
<keyword evidence="3 6" id="KW-0812">Transmembrane</keyword>
<dbReference type="RefSeq" id="WP_211741348.1">
    <property type="nucleotide sequence ID" value="NZ_JAGXBY010000002.1"/>
</dbReference>
<evidence type="ECO:0000256" key="5">
    <source>
        <dbReference type="ARBA" id="ARBA00023136"/>
    </source>
</evidence>
<reference evidence="8 9" key="1">
    <citation type="submission" date="2021-05" db="EMBL/GenBank/DDBJ databases">
        <title>Ornithinibacillus massiliensis sp. nov.</title>
        <authorList>
            <person name="Iwaza R."/>
            <person name="Lagier J.-C."/>
            <person name="Raoult D."/>
        </authorList>
    </citation>
    <scope>NUCLEOTIDE SEQUENCE [LARGE SCALE GENOMIC DNA]</scope>
    <source>
        <strain evidence="8 9">Marseille-P3601</strain>
    </source>
</reference>
<feature type="transmembrane region" description="Helical" evidence="6">
    <location>
        <begin position="628"/>
        <end position="651"/>
    </location>
</feature>
<dbReference type="Pfam" id="PF02687">
    <property type="entry name" value="FtsX"/>
    <property type="match status" value="1"/>
</dbReference>
<comment type="subcellular location">
    <subcellularLocation>
        <location evidence="1">Cell membrane</location>
        <topology evidence="1">Multi-pass membrane protein</topology>
    </subcellularLocation>
</comment>
<dbReference type="InterPro" id="IPR003838">
    <property type="entry name" value="ABC3_permease_C"/>
</dbReference>
<feature type="transmembrane region" description="Helical" evidence="6">
    <location>
        <begin position="12"/>
        <end position="33"/>
    </location>
</feature>
<accession>A0ABS5MBP6</accession>
<keyword evidence="5 6" id="KW-0472">Membrane</keyword>
<feature type="domain" description="ABC3 transporter permease C-terminal" evidence="7">
    <location>
        <begin position="723"/>
        <end position="825"/>
    </location>
</feature>
<evidence type="ECO:0000256" key="3">
    <source>
        <dbReference type="ARBA" id="ARBA00022692"/>
    </source>
</evidence>
<keyword evidence="9" id="KW-1185">Reference proteome</keyword>
<protein>
    <submittedName>
        <fullName evidence="8">Oligosaccharide repeat unit polymerase</fullName>
    </submittedName>
</protein>
<organism evidence="8 9">
    <name type="scientific">Ornithinibacillus massiliensis</name>
    <dbReference type="NCBI Taxonomy" id="1944633"/>
    <lineage>
        <taxon>Bacteria</taxon>
        <taxon>Bacillati</taxon>
        <taxon>Bacillota</taxon>
        <taxon>Bacilli</taxon>
        <taxon>Bacillales</taxon>
        <taxon>Bacillaceae</taxon>
        <taxon>Ornithinibacillus</taxon>
    </lineage>
</organism>
<keyword evidence="2" id="KW-1003">Cell membrane</keyword>
<comment type="caution">
    <text evidence="8">The sequence shown here is derived from an EMBL/GenBank/DDBJ whole genome shotgun (WGS) entry which is preliminary data.</text>
</comment>
<evidence type="ECO:0000313" key="9">
    <source>
        <dbReference type="Proteomes" id="UP000681870"/>
    </source>
</evidence>
<feature type="transmembrane region" description="Helical" evidence="6">
    <location>
        <begin position="773"/>
        <end position="791"/>
    </location>
</feature>